<dbReference type="GO" id="GO:0016706">
    <property type="term" value="F:2-oxoglutarate-dependent dioxygenase activity"/>
    <property type="evidence" value="ECO:0007669"/>
    <property type="project" value="TreeGrafter"/>
</dbReference>
<evidence type="ECO:0000313" key="3">
    <source>
        <dbReference type="Proteomes" id="UP001153737"/>
    </source>
</evidence>
<proteinExistence type="predicted"/>
<protein>
    <submittedName>
        <fullName evidence="2">Uncharacterized protein</fullName>
    </submittedName>
</protein>
<reference evidence="2" key="2">
    <citation type="submission" date="2022-10" db="EMBL/GenBank/DDBJ databases">
        <authorList>
            <consortium name="ENA_rothamsted_submissions"/>
            <consortium name="culmorum"/>
            <person name="King R."/>
        </authorList>
    </citation>
    <scope>NUCLEOTIDE SEQUENCE</scope>
</reference>
<dbReference type="PANTHER" id="PTHR12480:SF13">
    <property type="entry name" value="LD14533P"/>
    <property type="match status" value="1"/>
</dbReference>
<evidence type="ECO:0000256" key="1">
    <source>
        <dbReference type="SAM" id="Phobius"/>
    </source>
</evidence>
<keyword evidence="1" id="KW-1133">Transmembrane helix</keyword>
<keyword evidence="1" id="KW-0472">Membrane</keyword>
<keyword evidence="3" id="KW-1185">Reference proteome</keyword>
<dbReference type="Proteomes" id="UP001153737">
    <property type="component" value="Chromosome 2"/>
</dbReference>
<name>A0A9N9SGL9_PHACE</name>
<sequence>MVFLQYVLNNKSKKSHHKEFQKLKDTLVEVNKVYMNLGCLLVELEGECSFNSANNEISYGSSICLVILLIIGIVKFNLILFCFYYFLGVRCIIPNNYFIWEATRPISNCDFCSNVSHPTVLSNISQDSFLPYAYSSKPIVIKQAFSHWPAKQLFSLQYFQNLYNVTEGSFKSVDEECQFLHFKSDFISVKDVLFMNNRRAANDPTEKSWYVGWGNCHPDVLEEMRKHYPKPHFLPDDCEIPSKEYIFMGYDDGATMHLDFINRLIWQAQLKGSKNWNLHPPPECETICEPLSFLVEPGDAVLVDTRMWYHGTTINPGDFSLSVQSEYG</sequence>
<dbReference type="InterPro" id="IPR050910">
    <property type="entry name" value="JMJD6_ArgDemeth/LysHydrox"/>
</dbReference>
<keyword evidence="1" id="KW-0812">Transmembrane</keyword>
<dbReference type="AlphaFoldDB" id="A0A9N9SGL9"/>
<dbReference type="PANTHER" id="PTHR12480">
    <property type="entry name" value="ARGININE DEMETHYLASE AND LYSYL-HYDROXYLASE JMJD"/>
    <property type="match status" value="1"/>
</dbReference>
<dbReference type="SUPFAM" id="SSF51197">
    <property type="entry name" value="Clavaminate synthase-like"/>
    <property type="match status" value="1"/>
</dbReference>
<dbReference type="OrthoDB" id="47883at2759"/>
<dbReference type="Gene3D" id="2.60.120.650">
    <property type="entry name" value="Cupin"/>
    <property type="match status" value="1"/>
</dbReference>
<feature type="transmembrane region" description="Helical" evidence="1">
    <location>
        <begin position="63"/>
        <end position="87"/>
    </location>
</feature>
<dbReference type="EMBL" id="OU896708">
    <property type="protein sequence ID" value="CAG9818916.1"/>
    <property type="molecule type" value="Genomic_DNA"/>
</dbReference>
<evidence type="ECO:0000313" key="2">
    <source>
        <dbReference type="EMBL" id="CAG9818916.1"/>
    </source>
</evidence>
<reference evidence="2" key="1">
    <citation type="submission" date="2022-01" db="EMBL/GenBank/DDBJ databases">
        <authorList>
            <person name="King R."/>
        </authorList>
    </citation>
    <scope>NUCLEOTIDE SEQUENCE</scope>
</reference>
<organism evidence="2 3">
    <name type="scientific">Phaedon cochleariae</name>
    <name type="common">Mustard beetle</name>
    <dbReference type="NCBI Taxonomy" id="80249"/>
    <lineage>
        <taxon>Eukaryota</taxon>
        <taxon>Metazoa</taxon>
        <taxon>Ecdysozoa</taxon>
        <taxon>Arthropoda</taxon>
        <taxon>Hexapoda</taxon>
        <taxon>Insecta</taxon>
        <taxon>Pterygota</taxon>
        <taxon>Neoptera</taxon>
        <taxon>Endopterygota</taxon>
        <taxon>Coleoptera</taxon>
        <taxon>Polyphaga</taxon>
        <taxon>Cucujiformia</taxon>
        <taxon>Chrysomeloidea</taxon>
        <taxon>Chrysomelidae</taxon>
        <taxon>Chrysomelinae</taxon>
        <taxon>Chrysomelini</taxon>
        <taxon>Phaedon</taxon>
    </lineage>
</organism>
<accession>A0A9N9SGL9</accession>
<gene>
    <name evidence="2" type="ORF">PHAECO_LOCUS6392</name>
</gene>